<evidence type="ECO:0000313" key="2">
    <source>
        <dbReference type="Proteomes" id="UP001331515"/>
    </source>
</evidence>
<organism evidence="1 2">
    <name type="scientific">Champsocephalus gunnari</name>
    <name type="common">Mackerel icefish</name>
    <dbReference type="NCBI Taxonomy" id="52237"/>
    <lineage>
        <taxon>Eukaryota</taxon>
        <taxon>Metazoa</taxon>
        <taxon>Chordata</taxon>
        <taxon>Craniata</taxon>
        <taxon>Vertebrata</taxon>
        <taxon>Euteleostomi</taxon>
        <taxon>Actinopterygii</taxon>
        <taxon>Neopterygii</taxon>
        <taxon>Teleostei</taxon>
        <taxon>Neoteleostei</taxon>
        <taxon>Acanthomorphata</taxon>
        <taxon>Eupercaria</taxon>
        <taxon>Perciformes</taxon>
        <taxon>Notothenioidei</taxon>
        <taxon>Channichthyidae</taxon>
        <taxon>Champsocephalus</taxon>
    </lineage>
</organism>
<accession>A0AAN8GZX2</accession>
<sequence length="77" mass="8930">MSSAEVPNIQINLLRAPCTLPQTTLDLAQRFIKDSWRQIPNWPEALFFPKRVVFCVLTFYVSSFRMMCVPLKCSCCK</sequence>
<evidence type="ECO:0000313" key="1">
    <source>
        <dbReference type="EMBL" id="KAK5898114.1"/>
    </source>
</evidence>
<gene>
    <name evidence="1" type="ORF">CgunFtcFv8_015558</name>
</gene>
<name>A0AAN8GZX2_CHAGU</name>
<reference evidence="1 2" key="1">
    <citation type="journal article" date="2023" name="Mol. Biol. Evol.">
        <title>Genomics of Secondarily Temperate Adaptation in the Only Non-Antarctic Icefish.</title>
        <authorList>
            <person name="Rivera-Colon A.G."/>
            <person name="Rayamajhi N."/>
            <person name="Minhas B.F."/>
            <person name="Madrigal G."/>
            <person name="Bilyk K.T."/>
            <person name="Yoon V."/>
            <person name="Hune M."/>
            <person name="Gregory S."/>
            <person name="Cheng C.H.C."/>
            <person name="Catchen J.M."/>
        </authorList>
    </citation>
    <scope>NUCLEOTIDE SEQUENCE [LARGE SCALE GENOMIC DNA]</scope>
    <source>
        <tissue evidence="1">White muscle</tissue>
    </source>
</reference>
<dbReference type="EMBL" id="JAURVH010001533">
    <property type="protein sequence ID" value="KAK5898114.1"/>
    <property type="molecule type" value="Genomic_DNA"/>
</dbReference>
<keyword evidence="2" id="KW-1185">Reference proteome</keyword>
<protein>
    <submittedName>
        <fullName evidence="1">Uncharacterized protein</fullName>
    </submittedName>
</protein>
<proteinExistence type="predicted"/>
<dbReference type="Proteomes" id="UP001331515">
    <property type="component" value="Unassembled WGS sequence"/>
</dbReference>
<comment type="caution">
    <text evidence="1">The sequence shown here is derived from an EMBL/GenBank/DDBJ whole genome shotgun (WGS) entry which is preliminary data.</text>
</comment>
<dbReference type="AlphaFoldDB" id="A0AAN8GZX2"/>